<name>W7D3N9_9LIST</name>
<dbReference type="PROSITE" id="PS50173">
    <property type="entry name" value="UMUC"/>
    <property type="match status" value="1"/>
</dbReference>
<dbReference type="GO" id="GO:0003887">
    <property type="term" value="F:DNA-directed DNA polymerase activity"/>
    <property type="evidence" value="ECO:0007669"/>
    <property type="project" value="TreeGrafter"/>
</dbReference>
<dbReference type="EMBL" id="AODL01000020">
    <property type="protein sequence ID" value="EUJ43782.1"/>
    <property type="molecule type" value="Genomic_DNA"/>
</dbReference>
<sequence length="178" mass="20512">MVREIDYSVAPRRDILCIDVKSFFASVECVKRHLNPLTTYLVVMSHAERQGGLVLAASPMMKAEFGIKTGSRRYELPDDSRIIIAPPRMNLYLHVNEMILKIARRYVSKDDLYVFSIDEFFMDVTQYHALFGDTMSIAKRLQQDIWQELRLAVTIGIGENPFLGKSHWMWKQNIIGAA</sequence>
<dbReference type="InterPro" id="IPR043128">
    <property type="entry name" value="Rev_trsase/Diguanyl_cyclase"/>
</dbReference>
<gene>
    <name evidence="3" type="ORF">PRIP_11589</name>
</gene>
<dbReference type="InterPro" id="IPR043502">
    <property type="entry name" value="DNA/RNA_pol_sf"/>
</dbReference>
<dbReference type="AlphaFoldDB" id="W7D3N9"/>
<dbReference type="PANTHER" id="PTHR11076:SF35">
    <property type="entry name" value="DNA REPAIR PROTEIN HOMOLOG YOBH"/>
    <property type="match status" value="1"/>
</dbReference>
<evidence type="ECO:0000259" key="2">
    <source>
        <dbReference type="PROSITE" id="PS50173"/>
    </source>
</evidence>
<evidence type="ECO:0000256" key="1">
    <source>
        <dbReference type="ARBA" id="ARBA00010945"/>
    </source>
</evidence>
<dbReference type="SUPFAM" id="SSF56672">
    <property type="entry name" value="DNA/RNA polymerases"/>
    <property type="match status" value="1"/>
</dbReference>
<dbReference type="InterPro" id="IPR050116">
    <property type="entry name" value="DNA_polymerase-Y"/>
</dbReference>
<comment type="caution">
    <text evidence="3">The sequence shown here is derived from an EMBL/GenBank/DDBJ whole genome shotgun (WGS) entry which is preliminary data.</text>
</comment>
<dbReference type="Gene3D" id="3.40.1170.60">
    <property type="match status" value="1"/>
</dbReference>
<evidence type="ECO:0000313" key="3">
    <source>
        <dbReference type="EMBL" id="EUJ43782.1"/>
    </source>
</evidence>
<feature type="domain" description="UmuC" evidence="2">
    <location>
        <begin position="15"/>
        <end position="165"/>
    </location>
</feature>
<protein>
    <submittedName>
        <fullName evidence="3">DNA polymerase IV</fullName>
    </submittedName>
</protein>
<accession>W7D3N9</accession>
<dbReference type="GO" id="GO:0005829">
    <property type="term" value="C:cytosol"/>
    <property type="evidence" value="ECO:0007669"/>
    <property type="project" value="TreeGrafter"/>
</dbReference>
<dbReference type="Pfam" id="PF00817">
    <property type="entry name" value="IMS"/>
    <property type="match status" value="1"/>
</dbReference>
<organism evidence="3 4">
    <name type="scientific">Listeria riparia FSL S10-1204</name>
    <dbReference type="NCBI Taxonomy" id="1265816"/>
    <lineage>
        <taxon>Bacteria</taxon>
        <taxon>Bacillati</taxon>
        <taxon>Bacillota</taxon>
        <taxon>Bacilli</taxon>
        <taxon>Bacillales</taxon>
        <taxon>Listeriaceae</taxon>
        <taxon>Listeria</taxon>
    </lineage>
</organism>
<dbReference type="Proteomes" id="UP000019248">
    <property type="component" value="Unassembled WGS sequence"/>
</dbReference>
<dbReference type="PATRIC" id="fig|1265816.5.peg.2284"/>
<proteinExistence type="inferred from homology"/>
<keyword evidence="4" id="KW-1185">Reference proteome</keyword>
<dbReference type="GO" id="GO:0009432">
    <property type="term" value="P:SOS response"/>
    <property type="evidence" value="ECO:0007669"/>
    <property type="project" value="TreeGrafter"/>
</dbReference>
<evidence type="ECO:0000313" key="4">
    <source>
        <dbReference type="Proteomes" id="UP000019248"/>
    </source>
</evidence>
<reference evidence="3 4" key="1">
    <citation type="journal article" date="2014" name="Int. J. Syst. Evol. Microbiol.">
        <title>Listeria floridensis sp. nov., Listeria aquatica sp. nov., Listeria cornellensis sp. nov., Listeria riparia sp. nov. and Listeria grandensis sp. nov., from agricultural and natural environments.</title>
        <authorList>
            <person name="den Bakker H.C."/>
            <person name="Warchocki S."/>
            <person name="Wright E.M."/>
            <person name="Allred A.F."/>
            <person name="Ahlstrom C."/>
            <person name="Manuel C.S."/>
            <person name="Stasiewicz M.J."/>
            <person name="Burrell A."/>
            <person name="Roof S."/>
            <person name="Strawn L."/>
            <person name="Fortes E.D."/>
            <person name="Nightingale K.K."/>
            <person name="Kephart D."/>
            <person name="Wiedmann M."/>
        </authorList>
    </citation>
    <scope>NUCLEOTIDE SEQUENCE [LARGE SCALE GENOMIC DNA]</scope>
    <source>
        <strain evidence="3 4">FSL S10-1204</strain>
    </source>
</reference>
<dbReference type="GO" id="GO:0042276">
    <property type="term" value="P:error-prone translesion synthesis"/>
    <property type="evidence" value="ECO:0007669"/>
    <property type="project" value="TreeGrafter"/>
</dbReference>
<dbReference type="Gene3D" id="3.30.70.270">
    <property type="match status" value="1"/>
</dbReference>
<comment type="similarity">
    <text evidence="1">Belongs to the DNA polymerase type-Y family.</text>
</comment>
<dbReference type="GO" id="GO:0006281">
    <property type="term" value="P:DNA repair"/>
    <property type="evidence" value="ECO:0007669"/>
    <property type="project" value="InterPro"/>
</dbReference>
<dbReference type="PANTHER" id="PTHR11076">
    <property type="entry name" value="DNA REPAIR POLYMERASE UMUC / TRANSFERASE FAMILY MEMBER"/>
    <property type="match status" value="1"/>
</dbReference>
<dbReference type="InterPro" id="IPR001126">
    <property type="entry name" value="UmuC"/>
</dbReference>